<sequence>MQHVQRAFVRGVSEIDGDVLQDVLHDGKIDCVPRADAVFIRFHSQPDDPWAIDQIDVDVFFILDRDNIETPSHLKEGRQTYNWHFEHAVLMPCSSWLKGTHLYQIGPRNGLFIEHEYLAMPSPGQWEFSRNAELPYLPTREQTSERCKCDSGLGFL</sequence>
<gene>
    <name evidence="1" type="ORF">ANCDUO_09605</name>
</gene>
<name>A0A0C2GG83_9BILA</name>
<protein>
    <submittedName>
        <fullName evidence="1">Uncharacterized protein</fullName>
    </submittedName>
</protein>
<accession>A0A0C2GG83</accession>
<reference evidence="1 2" key="1">
    <citation type="submission" date="2013-12" db="EMBL/GenBank/DDBJ databases">
        <title>Draft genome of the parsitic nematode Ancylostoma duodenale.</title>
        <authorList>
            <person name="Mitreva M."/>
        </authorList>
    </citation>
    <scope>NUCLEOTIDE SEQUENCE [LARGE SCALE GENOMIC DNA]</scope>
    <source>
        <strain evidence="1 2">Zhejiang</strain>
    </source>
</reference>
<keyword evidence="2" id="KW-1185">Reference proteome</keyword>
<dbReference type="Proteomes" id="UP000054047">
    <property type="component" value="Unassembled WGS sequence"/>
</dbReference>
<dbReference type="EMBL" id="KN731238">
    <property type="protein sequence ID" value="KIH60150.1"/>
    <property type="molecule type" value="Genomic_DNA"/>
</dbReference>
<evidence type="ECO:0000313" key="1">
    <source>
        <dbReference type="EMBL" id="KIH60150.1"/>
    </source>
</evidence>
<proteinExistence type="predicted"/>
<dbReference type="AlphaFoldDB" id="A0A0C2GG83"/>
<dbReference type="OrthoDB" id="5838683at2759"/>
<organism evidence="1 2">
    <name type="scientific">Ancylostoma duodenale</name>
    <dbReference type="NCBI Taxonomy" id="51022"/>
    <lineage>
        <taxon>Eukaryota</taxon>
        <taxon>Metazoa</taxon>
        <taxon>Ecdysozoa</taxon>
        <taxon>Nematoda</taxon>
        <taxon>Chromadorea</taxon>
        <taxon>Rhabditida</taxon>
        <taxon>Rhabditina</taxon>
        <taxon>Rhabditomorpha</taxon>
        <taxon>Strongyloidea</taxon>
        <taxon>Ancylostomatidae</taxon>
        <taxon>Ancylostomatinae</taxon>
        <taxon>Ancylostoma</taxon>
    </lineage>
</organism>
<evidence type="ECO:0000313" key="2">
    <source>
        <dbReference type="Proteomes" id="UP000054047"/>
    </source>
</evidence>